<gene>
    <name evidence="2" type="ORF">PFICI_09368</name>
</gene>
<dbReference type="Proteomes" id="UP000030651">
    <property type="component" value="Unassembled WGS sequence"/>
</dbReference>
<feature type="region of interest" description="Disordered" evidence="1">
    <location>
        <begin position="1"/>
        <end position="68"/>
    </location>
</feature>
<dbReference type="GeneID" id="19274381"/>
<dbReference type="HOGENOM" id="CLU_2210900_0_0_1"/>
<sequence length="107" mass="11797">MTHSRNGFAGGWSSIATNQAAPEPTSTKAWREETPGERAAQRIPPRDQDQQREEYGSEAKPTETWPVHFTATVNKSVAVNEASRESIHGRTGDYDDEKPPRIEGSGC</sequence>
<feature type="compositionally biased region" description="Basic and acidic residues" evidence="1">
    <location>
        <begin position="29"/>
        <end position="61"/>
    </location>
</feature>
<feature type="compositionally biased region" description="Polar residues" evidence="1">
    <location>
        <begin position="14"/>
        <end position="28"/>
    </location>
</feature>
<feature type="compositionally biased region" description="Basic and acidic residues" evidence="1">
    <location>
        <begin position="82"/>
        <end position="101"/>
    </location>
</feature>
<accession>W3X086</accession>
<evidence type="ECO:0000313" key="3">
    <source>
        <dbReference type="Proteomes" id="UP000030651"/>
    </source>
</evidence>
<keyword evidence="3" id="KW-1185">Reference proteome</keyword>
<evidence type="ECO:0000256" key="1">
    <source>
        <dbReference type="SAM" id="MobiDB-lite"/>
    </source>
</evidence>
<reference evidence="3" key="1">
    <citation type="journal article" date="2015" name="BMC Genomics">
        <title>Genomic and transcriptomic analysis of the endophytic fungus Pestalotiopsis fici reveals its lifestyle and high potential for synthesis of natural products.</title>
        <authorList>
            <person name="Wang X."/>
            <person name="Zhang X."/>
            <person name="Liu L."/>
            <person name="Xiang M."/>
            <person name="Wang W."/>
            <person name="Sun X."/>
            <person name="Che Y."/>
            <person name="Guo L."/>
            <person name="Liu G."/>
            <person name="Guo L."/>
            <person name="Wang C."/>
            <person name="Yin W.B."/>
            <person name="Stadler M."/>
            <person name="Zhang X."/>
            <person name="Liu X."/>
        </authorList>
    </citation>
    <scope>NUCLEOTIDE SEQUENCE [LARGE SCALE GENOMIC DNA]</scope>
    <source>
        <strain evidence="3">W106-1 / CGMCC3.15140</strain>
    </source>
</reference>
<dbReference type="InParanoid" id="W3X086"/>
<organism evidence="2 3">
    <name type="scientific">Pestalotiopsis fici (strain W106-1 / CGMCC3.15140)</name>
    <dbReference type="NCBI Taxonomy" id="1229662"/>
    <lineage>
        <taxon>Eukaryota</taxon>
        <taxon>Fungi</taxon>
        <taxon>Dikarya</taxon>
        <taxon>Ascomycota</taxon>
        <taxon>Pezizomycotina</taxon>
        <taxon>Sordariomycetes</taxon>
        <taxon>Xylariomycetidae</taxon>
        <taxon>Amphisphaeriales</taxon>
        <taxon>Sporocadaceae</taxon>
        <taxon>Pestalotiopsis</taxon>
    </lineage>
</organism>
<feature type="region of interest" description="Disordered" evidence="1">
    <location>
        <begin position="80"/>
        <end position="107"/>
    </location>
</feature>
<dbReference type="AlphaFoldDB" id="W3X086"/>
<proteinExistence type="predicted"/>
<dbReference type="KEGG" id="pfy:PFICI_09368"/>
<protein>
    <submittedName>
        <fullName evidence="2">Uncharacterized protein</fullName>
    </submittedName>
</protein>
<evidence type="ECO:0000313" key="2">
    <source>
        <dbReference type="EMBL" id="ETS79515.1"/>
    </source>
</evidence>
<dbReference type="EMBL" id="KI912114">
    <property type="protein sequence ID" value="ETS79515.1"/>
    <property type="molecule type" value="Genomic_DNA"/>
</dbReference>
<dbReference type="RefSeq" id="XP_007836140.1">
    <property type="nucleotide sequence ID" value="XM_007837949.1"/>
</dbReference>
<name>W3X086_PESFW</name>